<protein>
    <submittedName>
        <fullName evidence="1">Uncharacterized protein</fullName>
    </submittedName>
</protein>
<evidence type="ECO:0000313" key="1">
    <source>
        <dbReference type="EMBL" id="BCB73495.1"/>
    </source>
</evidence>
<accession>A0A6F8XI58</accession>
<evidence type="ECO:0000313" key="2">
    <source>
        <dbReference type="Proteomes" id="UP000501053"/>
    </source>
</evidence>
<proteinExistence type="predicted"/>
<dbReference type="Proteomes" id="UP000501053">
    <property type="component" value="Chromosome"/>
</dbReference>
<keyword evidence="2" id="KW-1185">Reference proteome</keyword>
<dbReference type="AlphaFoldDB" id="A0A6F8XI58"/>
<dbReference type="InterPro" id="IPR036397">
    <property type="entry name" value="RNaseH_sf"/>
</dbReference>
<reference evidence="1 2" key="1">
    <citation type="submission" date="2020-03" db="EMBL/GenBank/DDBJ databases">
        <title>Complete Genome Sequence of Halomonas meridiana strain Eplume2, isolated from hydrothermal-plume in the north east Pacific Ocean.</title>
        <authorList>
            <person name="Kurihara Y."/>
            <person name="Kawai S."/>
            <person name="Sakai A."/>
            <person name="Galipon J."/>
            <person name="Arakawa K."/>
        </authorList>
    </citation>
    <scope>NUCLEOTIDE SEQUENCE [LARGE SCALE GENOMIC DNA]</scope>
    <source>
        <strain evidence="1 2">Eplume2</strain>
    </source>
</reference>
<organism evidence="1 2">
    <name type="scientific">Vreelandella aquamarina</name>
    <dbReference type="NCBI Taxonomy" id="77097"/>
    <lineage>
        <taxon>Bacteria</taxon>
        <taxon>Pseudomonadati</taxon>
        <taxon>Pseudomonadota</taxon>
        <taxon>Gammaproteobacteria</taxon>
        <taxon>Oceanospirillales</taxon>
        <taxon>Halomonadaceae</taxon>
        <taxon>Vreelandella</taxon>
    </lineage>
</organism>
<dbReference type="SUPFAM" id="SSF53098">
    <property type="entry name" value="Ribonuclease H-like"/>
    <property type="match status" value="1"/>
</dbReference>
<dbReference type="Gene3D" id="3.30.420.10">
    <property type="entry name" value="Ribonuclease H-like superfamily/Ribonuclease H"/>
    <property type="match status" value="1"/>
</dbReference>
<dbReference type="GO" id="GO:0003676">
    <property type="term" value="F:nucleic acid binding"/>
    <property type="evidence" value="ECO:0007669"/>
    <property type="project" value="InterPro"/>
</dbReference>
<sequence length="77" mass="8584">MDMQQSYPIEIAWVDSLGSADSFLIRPSPAWTYWEPKAETIHGISREPLIRAGLSVEQAAERLSDALGLENGVQRRA</sequence>
<dbReference type="EMBL" id="AP022869">
    <property type="protein sequence ID" value="BCB73495.1"/>
    <property type="molecule type" value="Genomic_DNA"/>
</dbReference>
<gene>
    <name evidence="1" type="ORF">HMEPL2_38460</name>
</gene>
<name>A0A6F8XI58_9GAMM</name>
<dbReference type="InterPro" id="IPR012337">
    <property type="entry name" value="RNaseH-like_sf"/>
</dbReference>